<evidence type="ECO:0000259" key="7">
    <source>
        <dbReference type="Pfam" id="PF00892"/>
    </source>
</evidence>
<sequence>MLFSSFSFAAMGAFVKLGGEIPSFEKAFFRNLVSLFIAIFMIKKTKQKCFGKKETRIYLWGRGILGTLGVLAYFYGIDRLLLADSGMLNKVNPFFVIVFAAIFLKDKITKYQMYSLFMATLGVILIIKPSFAFQDSIPAIICLMSAVFAGMAYVFVSYLGDKENAYVIVFYFSFISTLVSGILIIHNFIMPNFKQLIFLILAGITAALGQFALTYAYKYAPAGEVSIYNYSNVIFSSLLGVLIFSEIPDLLSFIGYGFIIIAGYLIFRFGKDKQFSNKTL</sequence>
<keyword evidence="9" id="KW-1185">Reference proteome</keyword>
<evidence type="ECO:0000256" key="4">
    <source>
        <dbReference type="ARBA" id="ARBA00022989"/>
    </source>
</evidence>
<evidence type="ECO:0000256" key="1">
    <source>
        <dbReference type="ARBA" id="ARBA00004141"/>
    </source>
</evidence>
<keyword evidence="3 6" id="KW-0812">Transmembrane</keyword>
<name>A0A8A7KF79_9FIRM</name>
<proteinExistence type="inferred from homology"/>
<evidence type="ECO:0000313" key="8">
    <source>
        <dbReference type="EMBL" id="QTM00062.1"/>
    </source>
</evidence>
<feature type="transmembrane region" description="Helical" evidence="6">
    <location>
        <begin position="111"/>
        <end position="131"/>
    </location>
</feature>
<keyword evidence="5 6" id="KW-0472">Membrane</keyword>
<dbReference type="Pfam" id="PF00892">
    <property type="entry name" value="EamA"/>
    <property type="match status" value="2"/>
</dbReference>
<feature type="transmembrane region" description="Helical" evidence="6">
    <location>
        <begin position="227"/>
        <end position="244"/>
    </location>
</feature>
<evidence type="ECO:0000256" key="6">
    <source>
        <dbReference type="SAM" id="Phobius"/>
    </source>
</evidence>
<dbReference type="AlphaFoldDB" id="A0A8A7KF79"/>
<reference evidence="8" key="1">
    <citation type="submission" date="2019-12" db="EMBL/GenBank/DDBJ databases">
        <authorList>
            <person name="zhang j."/>
            <person name="sun C.M."/>
        </authorList>
    </citation>
    <scope>NUCLEOTIDE SEQUENCE</scope>
    <source>
        <strain evidence="8">NS-1</strain>
    </source>
</reference>
<accession>A0A8A7KF79</accession>
<feature type="transmembrane region" description="Helical" evidence="6">
    <location>
        <begin position="137"/>
        <end position="156"/>
    </location>
</feature>
<feature type="transmembrane region" description="Helical" evidence="6">
    <location>
        <begin position="250"/>
        <end position="267"/>
    </location>
</feature>
<dbReference type="GO" id="GO:0016020">
    <property type="term" value="C:membrane"/>
    <property type="evidence" value="ECO:0007669"/>
    <property type="project" value="UniProtKB-SubCell"/>
</dbReference>
<feature type="transmembrane region" description="Helical" evidence="6">
    <location>
        <begin position="168"/>
        <end position="189"/>
    </location>
</feature>
<evidence type="ECO:0000256" key="3">
    <source>
        <dbReference type="ARBA" id="ARBA00022692"/>
    </source>
</evidence>
<feature type="transmembrane region" description="Helical" evidence="6">
    <location>
        <begin position="28"/>
        <end position="45"/>
    </location>
</feature>
<evidence type="ECO:0000313" key="9">
    <source>
        <dbReference type="Proteomes" id="UP000665020"/>
    </source>
</evidence>
<feature type="transmembrane region" description="Helical" evidence="6">
    <location>
        <begin position="87"/>
        <end position="104"/>
    </location>
</feature>
<dbReference type="EMBL" id="CP046640">
    <property type="protein sequence ID" value="QTM00062.1"/>
    <property type="molecule type" value="Genomic_DNA"/>
</dbReference>
<protein>
    <submittedName>
        <fullName evidence="8">EamA family transporter</fullName>
    </submittedName>
</protein>
<dbReference type="InterPro" id="IPR000620">
    <property type="entry name" value="EamA_dom"/>
</dbReference>
<feature type="transmembrane region" description="Helical" evidence="6">
    <location>
        <begin position="57"/>
        <end position="75"/>
    </location>
</feature>
<evidence type="ECO:0000256" key="5">
    <source>
        <dbReference type="ARBA" id="ARBA00023136"/>
    </source>
</evidence>
<gene>
    <name evidence="8" type="ORF">GM661_14830</name>
</gene>
<comment type="similarity">
    <text evidence="2">Belongs to the EamA transporter family.</text>
</comment>
<feature type="domain" description="EamA" evidence="7">
    <location>
        <begin position="139"/>
        <end position="267"/>
    </location>
</feature>
<dbReference type="PANTHER" id="PTHR22911:SF6">
    <property type="entry name" value="SOLUTE CARRIER FAMILY 35 MEMBER G1"/>
    <property type="match status" value="1"/>
</dbReference>
<dbReference type="PANTHER" id="PTHR22911">
    <property type="entry name" value="ACYL-MALONYL CONDENSING ENZYME-RELATED"/>
    <property type="match status" value="1"/>
</dbReference>
<organism evidence="8 9">
    <name type="scientific">Iocasia fonsfrigidae</name>
    <dbReference type="NCBI Taxonomy" id="2682810"/>
    <lineage>
        <taxon>Bacteria</taxon>
        <taxon>Bacillati</taxon>
        <taxon>Bacillota</taxon>
        <taxon>Clostridia</taxon>
        <taxon>Halanaerobiales</taxon>
        <taxon>Halanaerobiaceae</taxon>
        <taxon>Iocasia</taxon>
    </lineage>
</organism>
<evidence type="ECO:0000256" key="2">
    <source>
        <dbReference type="ARBA" id="ARBA00007362"/>
    </source>
</evidence>
<keyword evidence="4 6" id="KW-1133">Transmembrane helix</keyword>
<feature type="domain" description="EamA" evidence="7">
    <location>
        <begin position="2"/>
        <end position="127"/>
    </location>
</feature>
<comment type="subcellular location">
    <subcellularLocation>
        <location evidence="1">Membrane</location>
        <topology evidence="1">Multi-pass membrane protein</topology>
    </subcellularLocation>
</comment>
<dbReference type="KEGG" id="ifn:GM661_14830"/>
<dbReference type="Proteomes" id="UP000665020">
    <property type="component" value="Chromosome"/>
</dbReference>
<dbReference type="SUPFAM" id="SSF103481">
    <property type="entry name" value="Multidrug resistance efflux transporter EmrE"/>
    <property type="match status" value="2"/>
</dbReference>
<feature type="transmembrane region" description="Helical" evidence="6">
    <location>
        <begin position="195"/>
        <end position="215"/>
    </location>
</feature>
<dbReference type="InterPro" id="IPR037185">
    <property type="entry name" value="EmrE-like"/>
</dbReference>